<organism evidence="8 9">
    <name type="scientific">Tetraparma gracilis</name>
    <dbReference type="NCBI Taxonomy" id="2962635"/>
    <lineage>
        <taxon>Eukaryota</taxon>
        <taxon>Sar</taxon>
        <taxon>Stramenopiles</taxon>
        <taxon>Ochrophyta</taxon>
        <taxon>Bolidophyceae</taxon>
        <taxon>Parmales</taxon>
        <taxon>Triparmaceae</taxon>
        <taxon>Tetraparma</taxon>
    </lineage>
</organism>
<comment type="caution">
    <text evidence="8">The sequence shown here is derived from an EMBL/GenBank/DDBJ whole genome shotgun (WGS) entry which is preliminary data.</text>
</comment>
<feature type="non-terminal residue" evidence="8">
    <location>
        <position position="1"/>
    </location>
</feature>
<comment type="similarity">
    <text evidence="2">Belongs to the XK family.</text>
</comment>
<gene>
    <name evidence="8" type="ORF">TeGR_g1628</name>
</gene>
<keyword evidence="5 6" id="KW-0472">Membrane</keyword>
<dbReference type="Proteomes" id="UP001165060">
    <property type="component" value="Unassembled WGS sequence"/>
</dbReference>
<name>A0ABQ6NCR7_9STRA</name>
<keyword evidence="9" id="KW-1185">Reference proteome</keyword>
<keyword evidence="4 6" id="KW-1133">Transmembrane helix</keyword>
<accession>A0ABQ6NCR7</accession>
<dbReference type="Pfam" id="PF09815">
    <property type="entry name" value="XK-related"/>
    <property type="match status" value="1"/>
</dbReference>
<proteinExistence type="inferred from homology"/>
<evidence type="ECO:0000259" key="7">
    <source>
        <dbReference type="Pfam" id="PF01852"/>
    </source>
</evidence>
<evidence type="ECO:0000256" key="5">
    <source>
        <dbReference type="ARBA" id="ARBA00023136"/>
    </source>
</evidence>
<dbReference type="EMBL" id="BRYB01006460">
    <property type="protein sequence ID" value="GMI58148.1"/>
    <property type="molecule type" value="Genomic_DNA"/>
</dbReference>
<comment type="subcellular location">
    <subcellularLocation>
        <location evidence="1">Membrane</location>
        <topology evidence="1">Multi-pass membrane protein</topology>
    </subcellularLocation>
</comment>
<evidence type="ECO:0000256" key="2">
    <source>
        <dbReference type="ARBA" id="ARBA00008789"/>
    </source>
</evidence>
<keyword evidence="3 6" id="KW-0812">Transmembrane</keyword>
<feature type="transmembrane region" description="Helical" evidence="6">
    <location>
        <begin position="564"/>
        <end position="586"/>
    </location>
</feature>
<feature type="transmembrane region" description="Helical" evidence="6">
    <location>
        <begin position="361"/>
        <end position="384"/>
    </location>
</feature>
<dbReference type="Gene3D" id="3.30.530.20">
    <property type="match status" value="1"/>
</dbReference>
<sequence>YKARTKLCLEAHVSTAKGGGSVLAHVKAHVSATPEECVAYVMGSCTPVYFEDTEGEGVTTLPIVVLNNHHNVGCGRYSLPYPLKDREVVTSQIWEKDGRGSYFVAQISTETPLFPLDDERYTRMKLTRAVTITSVSATTSCVDIVGFTSLEGNIPSRVNNTFTIPANIATPMNMQRFFASIKDPASYRAETARELGLVLVWLLLPLRKNKAEFRKFVTDEIGRISVLRRAQAKYRVLDELLLNILRNEMSKADLNIRSPLASLTGNEAARIGSAFASIIVTNATPANAVDEYLRVFPAVRDLAKEFPWFVPMLSAIAQELLHDSSLGVAVRAYGTAAMSIMDQASDTYVIYLLFQEGRTGIAFAFACMIAANLLFQVLIVGINFRKKEKHRRRTIVLELLSIVTFIKHGWDAYKVASGETKEQGVAFEPLQEMAFVKNAELFSEALPGLVLQMIAFTTSATRSKAMFGSILISAGSAALISTCTTYDMDTSPVKRKESPAIYGIVPDHGRTRAFFSMFFISFLQIMARALTCALLGVTNATWLMTYLLADAGIFITYKSARRDLVYFVCMPISAAVPFSLFFRVVVKTIVDFSGNLTLRNPFEVGGTYFTFTLLTTQVAMIVVAGVYNEHAGGANKLDAALVTGGAWALSAAWAGVFLFFIAFQ</sequence>
<evidence type="ECO:0000256" key="6">
    <source>
        <dbReference type="SAM" id="Phobius"/>
    </source>
</evidence>
<reference evidence="8 9" key="1">
    <citation type="journal article" date="2023" name="Commun. Biol.">
        <title>Genome analysis of Parmales, the sister group of diatoms, reveals the evolutionary specialization of diatoms from phago-mixotrophs to photoautotrophs.</title>
        <authorList>
            <person name="Ban H."/>
            <person name="Sato S."/>
            <person name="Yoshikawa S."/>
            <person name="Yamada K."/>
            <person name="Nakamura Y."/>
            <person name="Ichinomiya M."/>
            <person name="Sato N."/>
            <person name="Blanc-Mathieu R."/>
            <person name="Endo H."/>
            <person name="Kuwata A."/>
            <person name="Ogata H."/>
        </authorList>
    </citation>
    <scope>NUCLEOTIDE SEQUENCE [LARGE SCALE GENOMIC DNA]</scope>
</reference>
<feature type="domain" description="START" evidence="7">
    <location>
        <begin position="81"/>
        <end position="162"/>
    </location>
</feature>
<dbReference type="InterPro" id="IPR023393">
    <property type="entry name" value="START-like_dom_sf"/>
</dbReference>
<feature type="transmembrane region" description="Helical" evidence="6">
    <location>
        <begin position="513"/>
        <end position="531"/>
    </location>
</feature>
<evidence type="ECO:0000256" key="4">
    <source>
        <dbReference type="ARBA" id="ARBA00022989"/>
    </source>
</evidence>
<dbReference type="SUPFAM" id="SSF55961">
    <property type="entry name" value="Bet v1-like"/>
    <property type="match status" value="1"/>
</dbReference>
<evidence type="ECO:0000313" key="8">
    <source>
        <dbReference type="EMBL" id="GMI58148.1"/>
    </source>
</evidence>
<dbReference type="Pfam" id="PF01852">
    <property type="entry name" value="START"/>
    <property type="match status" value="1"/>
</dbReference>
<dbReference type="InterPro" id="IPR018629">
    <property type="entry name" value="XK-rel"/>
</dbReference>
<dbReference type="InterPro" id="IPR002913">
    <property type="entry name" value="START_lipid-bd_dom"/>
</dbReference>
<protein>
    <recommendedName>
        <fullName evidence="7">START domain-containing protein</fullName>
    </recommendedName>
</protein>
<evidence type="ECO:0000256" key="1">
    <source>
        <dbReference type="ARBA" id="ARBA00004141"/>
    </source>
</evidence>
<evidence type="ECO:0000256" key="3">
    <source>
        <dbReference type="ARBA" id="ARBA00022692"/>
    </source>
</evidence>
<feature type="transmembrane region" description="Helical" evidence="6">
    <location>
        <begin position="639"/>
        <end position="663"/>
    </location>
</feature>
<evidence type="ECO:0000313" key="9">
    <source>
        <dbReference type="Proteomes" id="UP001165060"/>
    </source>
</evidence>
<feature type="transmembrane region" description="Helical" evidence="6">
    <location>
        <begin position="606"/>
        <end position="627"/>
    </location>
</feature>